<dbReference type="InterPro" id="IPR006747">
    <property type="entry name" value="DUF599"/>
</dbReference>
<keyword evidence="1" id="KW-1133">Transmembrane helix</keyword>
<evidence type="ECO:0000313" key="3">
    <source>
        <dbReference type="Proteomes" id="UP000249633"/>
    </source>
</evidence>
<keyword evidence="1" id="KW-0812">Transmembrane</keyword>
<dbReference type="Pfam" id="PF04654">
    <property type="entry name" value="DUF599"/>
    <property type="match status" value="1"/>
</dbReference>
<dbReference type="AlphaFoldDB" id="A0A2W5FEQ1"/>
<accession>A0A2W5FEQ1</accession>
<keyword evidence="1" id="KW-0472">Membrane</keyword>
<dbReference type="EMBL" id="QFOD01000018">
    <property type="protein sequence ID" value="PZP29482.1"/>
    <property type="molecule type" value="Genomic_DNA"/>
</dbReference>
<proteinExistence type="predicted"/>
<dbReference type="Proteomes" id="UP000249633">
    <property type="component" value="Unassembled WGS sequence"/>
</dbReference>
<name>A0A2W5FEQ1_9BURK</name>
<feature type="transmembrane region" description="Helical" evidence="1">
    <location>
        <begin position="157"/>
        <end position="180"/>
    </location>
</feature>
<feature type="transmembrane region" description="Helical" evidence="1">
    <location>
        <begin position="108"/>
        <end position="129"/>
    </location>
</feature>
<reference evidence="2 3" key="1">
    <citation type="submission" date="2017-08" db="EMBL/GenBank/DDBJ databases">
        <title>Infants hospitalized years apart are colonized by the same room-sourced microbial strains.</title>
        <authorList>
            <person name="Brooks B."/>
            <person name="Olm M.R."/>
            <person name="Firek B.A."/>
            <person name="Baker R."/>
            <person name="Thomas B.C."/>
            <person name="Morowitz M.J."/>
            <person name="Banfield J.F."/>
        </authorList>
    </citation>
    <scope>NUCLEOTIDE SEQUENCE [LARGE SCALE GENOMIC DNA]</scope>
    <source>
        <strain evidence="2">S2_012_000_R2_81</strain>
    </source>
</reference>
<organism evidence="2 3">
    <name type="scientific">Roseateles depolymerans</name>
    <dbReference type="NCBI Taxonomy" id="76731"/>
    <lineage>
        <taxon>Bacteria</taxon>
        <taxon>Pseudomonadati</taxon>
        <taxon>Pseudomonadota</taxon>
        <taxon>Betaproteobacteria</taxon>
        <taxon>Burkholderiales</taxon>
        <taxon>Sphaerotilaceae</taxon>
        <taxon>Roseateles</taxon>
    </lineage>
</organism>
<sequence length="223" mass="24183">MNFSAEAWTFPLASLAIIATYLFLLAWRPRRRARHAHAELRSAWFDAVTEQPGTELLAVQTLRNSVMTATLIASSAALGLTGAISLTAPSLHEALGTVTSASQLKPRVAMELALLTLLMTTLALNIMAIRNYTHAGFVLGMPVSSPARRRWTGLGRLHVRSAGMLFGWGLRCMVLAASILVSLVHAWVGVVATLFVTAALWRLEGHGRLPQRARPIAAGRRLD</sequence>
<feature type="transmembrane region" description="Helical" evidence="1">
    <location>
        <begin position="186"/>
        <end position="203"/>
    </location>
</feature>
<evidence type="ECO:0000313" key="2">
    <source>
        <dbReference type="EMBL" id="PZP29482.1"/>
    </source>
</evidence>
<comment type="caution">
    <text evidence="2">The sequence shown here is derived from an EMBL/GenBank/DDBJ whole genome shotgun (WGS) entry which is preliminary data.</text>
</comment>
<gene>
    <name evidence="2" type="ORF">DI603_17500</name>
</gene>
<protein>
    <submittedName>
        <fullName evidence="2">DUF599 domain-containing protein</fullName>
    </submittedName>
</protein>
<feature type="transmembrane region" description="Helical" evidence="1">
    <location>
        <begin position="6"/>
        <end position="27"/>
    </location>
</feature>
<evidence type="ECO:0000256" key="1">
    <source>
        <dbReference type="SAM" id="Phobius"/>
    </source>
</evidence>
<feature type="transmembrane region" description="Helical" evidence="1">
    <location>
        <begin position="66"/>
        <end position="88"/>
    </location>
</feature>